<dbReference type="PANTHER" id="PTHR12428:SF65">
    <property type="entry name" value="CYTOCHROME C OXIDASE ASSEMBLY PROTEIN COX18, MITOCHONDRIAL"/>
    <property type="match status" value="1"/>
</dbReference>
<evidence type="ECO:0000313" key="11">
    <source>
        <dbReference type="Proteomes" id="UP001140172"/>
    </source>
</evidence>
<dbReference type="Pfam" id="PF02096">
    <property type="entry name" value="60KD_IMP"/>
    <property type="match status" value="1"/>
</dbReference>
<evidence type="ECO:0000256" key="7">
    <source>
        <dbReference type="SAM" id="MobiDB-lite"/>
    </source>
</evidence>
<dbReference type="GO" id="GO:0032979">
    <property type="term" value="P:protein insertion into mitochondrial inner membrane from matrix"/>
    <property type="evidence" value="ECO:0007669"/>
    <property type="project" value="TreeGrafter"/>
</dbReference>
<organism evidence="10 11">
    <name type="scientific">Coemansia interrupta</name>
    <dbReference type="NCBI Taxonomy" id="1126814"/>
    <lineage>
        <taxon>Eukaryota</taxon>
        <taxon>Fungi</taxon>
        <taxon>Fungi incertae sedis</taxon>
        <taxon>Zoopagomycota</taxon>
        <taxon>Kickxellomycotina</taxon>
        <taxon>Kickxellomycetes</taxon>
        <taxon>Kickxellales</taxon>
        <taxon>Kickxellaceae</taxon>
        <taxon>Coemansia</taxon>
    </lineage>
</organism>
<sequence length="355" mass="39072">MSRAMRSFGTAPILHKGNDQQPSLPQQTGETDIAEQTESVVQIGGGGSSYPLFFQAIQTAMEKVHGSAMDSGDIDGALNVLDTVTADSSDMPRHLQMLRLLDSGAVPWWAVISGSAVLLRLLLTTPLYVRQQRARSAAQRMATVAETWRHAFVQSAKLKGQGGSKKEIDREVRRKHHQLMLREGCHPVEIVLLPFVQAPVWMTMSCVLRHICGYAVWLFDSPGTHVEKVGGITWEGLAWFSDLSVPDTTLILPVTAALLHVANYTLAKRQNSVPGVVNDEQSARAKALRGMSFAGGYCSPWFLVYMGTYQPSGLVLYWVVSAAFSLSQTLLFGIPRVRQLFRLPPLPSQTKTKQD</sequence>
<evidence type="ECO:0000259" key="9">
    <source>
        <dbReference type="Pfam" id="PF02096"/>
    </source>
</evidence>
<dbReference type="OrthoDB" id="2148490at2759"/>
<dbReference type="Proteomes" id="UP001140172">
    <property type="component" value="Unassembled WGS sequence"/>
</dbReference>
<proteinExistence type="inferred from homology"/>
<evidence type="ECO:0000256" key="5">
    <source>
        <dbReference type="ARBA" id="ARBA00023136"/>
    </source>
</evidence>
<dbReference type="AlphaFoldDB" id="A0A9W8HH33"/>
<evidence type="ECO:0000256" key="1">
    <source>
        <dbReference type="ARBA" id="ARBA00004141"/>
    </source>
</evidence>
<feature type="domain" description="Membrane insertase YidC/Oxa/ALB C-terminal" evidence="9">
    <location>
        <begin position="114"/>
        <end position="331"/>
    </location>
</feature>
<dbReference type="GO" id="GO:0032977">
    <property type="term" value="F:membrane insertase activity"/>
    <property type="evidence" value="ECO:0007669"/>
    <property type="project" value="InterPro"/>
</dbReference>
<feature type="region of interest" description="Disordered" evidence="7">
    <location>
        <begin position="1"/>
        <end position="32"/>
    </location>
</feature>
<keyword evidence="4 8" id="KW-1133">Transmembrane helix</keyword>
<gene>
    <name evidence="10" type="primary">COX18</name>
    <name evidence="10" type="ORF">GGI15_002098</name>
</gene>
<evidence type="ECO:0000313" key="10">
    <source>
        <dbReference type="EMBL" id="KAJ2784944.1"/>
    </source>
</evidence>
<evidence type="ECO:0000256" key="2">
    <source>
        <dbReference type="ARBA" id="ARBA00009877"/>
    </source>
</evidence>
<accession>A0A9W8HH33</accession>
<evidence type="ECO:0000256" key="8">
    <source>
        <dbReference type="SAM" id="Phobius"/>
    </source>
</evidence>
<dbReference type="PANTHER" id="PTHR12428">
    <property type="entry name" value="OXA1"/>
    <property type="match status" value="1"/>
</dbReference>
<dbReference type="InterPro" id="IPR001708">
    <property type="entry name" value="YidC/ALB3/OXA1/COX18"/>
</dbReference>
<keyword evidence="3 6" id="KW-0812">Transmembrane</keyword>
<keyword evidence="5 8" id="KW-0472">Membrane</keyword>
<dbReference type="GO" id="GO:0033617">
    <property type="term" value="P:mitochondrial respiratory chain complex IV assembly"/>
    <property type="evidence" value="ECO:0007669"/>
    <property type="project" value="TreeGrafter"/>
</dbReference>
<feature type="transmembrane region" description="Helical" evidence="8">
    <location>
        <begin position="106"/>
        <end position="129"/>
    </location>
</feature>
<dbReference type="InterPro" id="IPR028055">
    <property type="entry name" value="YidC/Oxa/ALB_C"/>
</dbReference>
<dbReference type="EMBL" id="JANBUM010000101">
    <property type="protein sequence ID" value="KAJ2784944.1"/>
    <property type="molecule type" value="Genomic_DNA"/>
</dbReference>
<evidence type="ECO:0000256" key="4">
    <source>
        <dbReference type="ARBA" id="ARBA00022989"/>
    </source>
</evidence>
<keyword evidence="11" id="KW-1185">Reference proteome</keyword>
<comment type="subcellular location">
    <subcellularLocation>
        <location evidence="1 6">Membrane</location>
        <topology evidence="1 6">Multi-pass membrane protein</topology>
    </subcellularLocation>
</comment>
<evidence type="ECO:0000256" key="3">
    <source>
        <dbReference type="ARBA" id="ARBA00022692"/>
    </source>
</evidence>
<reference evidence="10" key="1">
    <citation type="submission" date="2022-07" db="EMBL/GenBank/DDBJ databases">
        <title>Phylogenomic reconstructions and comparative analyses of Kickxellomycotina fungi.</title>
        <authorList>
            <person name="Reynolds N.K."/>
            <person name="Stajich J.E."/>
            <person name="Barry K."/>
            <person name="Grigoriev I.V."/>
            <person name="Crous P."/>
            <person name="Smith M.E."/>
        </authorList>
    </citation>
    <scope>NUCLEOTIDE SEQUENCE</scope>
    <source>
        <strain evidence="10">BCRC 34489</strain>
    </source>
</reference>
<dbReference type="GO" id="GO:0005743">
    <property type="term" value="C:mitochondrial inner membrane"/>
    <property type="evidence" value="ECO:0007669"/>
    <property type="project" value="TreeGrafter"/>
</dbReference>
<comment type="caution">
    <text evidence="10">The sequence shown here is derived from an EMBL/GenBank/DDBJ whole genome shotgun (WGS) entry which is preliminary data.</text>
</comment>
<evidence type="ECO:0000256" key="6">
    <source>
        <dbReference type="RuleBase" id="RU003945"/>
    </source>
</evidence>
<feature type="transmembrane region" description="Helical" evidence="8">
    <location>
        <begin position="291"/>
        <end position="309"/>
    </location>
</feature>
<feature type="compositionally biased region" description="Polar residues" evidence="7">
    <location>
        <begin position="19"/>
        <end position="32"/>
    </location>
</feature>
<feature type="transmembrane region" description="Helical" evidence="8">
    <location>
        <begin position="315"/>
        <end position="334"/>
    </location>
</feature>
<protein>
    <submittedName>
        <fullName evidence="10">Cytochrome c oxidase assembly protein cox18, mitochondrial</fullName>
    </submittedName>
</protein>
<name>A0A9W8HH33_9FUNG</name>
<comment type="similarity">
    <text evidence="2 6">Belongs to the OXA1/ALB3/YidC family.</text>
</comment>